<dbReference type="AlphaFoldDB" id="A0A9X2EW01"/>
<name>A0A9X2EW01_9GAMM</name>
<dbReference type="Pfam" id="PF03543">
    <property type="entry name" value="Peptidase_C58"/>
    <property type="match status" value="1"/>
</dbReference>
<dbReference type="GO" id="GO:0004197">
    <property type="term" value="F:cysteine-type endopeptidase activity"/>
    <property type="evidence" value="ECO:0007669"/>
    <property type="project" value="InterPro"/>
</dbReference>
<dbReference type="Proteomes" id="UP001139028">
    <property type="component" value="Unassembled WGS sequence"/>
</dbReference>
<evidence type="ECO:0000256" key="5">
    <source>
        <dbReference type="ARBA" id="ARBA00022807"/>
    </source>
</evidence>
<dbReference type="NCBIfam" id="TIGR01586">
    <property type="entry name" value="yopT_cys_prot"/>
    <property type="match status" value="1"/>
</dbReference>
<evidence type="ECO:0000256" key="4">
    <source>
        <dbReference type="ARBA" id="ARBA00022801"/>
    </source>
</evidence>
<keyword evidence="2" id="KW-0964">Secreted</keyword>
<dbReference type="CDD" id="cd20498">
    <property type="entry name" value="C58_YopT"/>
    <property type="match status" value="1"/>
</dbReference>
<protein>
    <submittedName>
        <fullName evidence="8">YopT-type cysteine protease domain-containing protein</fullName>
    </submittedName>
</protein>
<evidence type="ECO:0000259" key="7">
    <source>
        <dbReference type="Pfam" id="PF03543"/>
    </source>
</evidence>
<gene>
    <name evidence="8" type="ORF">MO867_19305</name>
</gene>
<evidence type="ECO:0000313" key="8">
    <source>
        <dbReference type="EMBL" id="MCO1336483.1"/>
    </source>
</evidence>
<dbReference type="InterPro" id="IPR003951">
    <property type="entry name" value="Peptidase_C58"/>
</dbReference>
<dbReference type="InterPro" id="IPR038765">
    <property type="entry name" value="Papain-like_cys_pep_sf"/>
</dbReference>
<dbReference type="SUPFAM" id="SSF54001">
    <property type="entry name" value="Cysteine proteinases"/>
    <property type="match status" value="1"/>
</dbReference>
<dbReference type="Gene3D" id="3.90.70.20">
    <property type="match status" value="1"/>
</dbReference>
<evidence type="ECO:0000256" key="6">
    <source>
        <dbReference type="ARBA" id="ARBA00023026"/>
    </source>
</evidence>
<keyword evidence="9" id="KW-1185">Reference proteome</keyword>
<evidence type="ECO:0000256" key="1">
    <source>
        <dbReference type="ARBA" id="ARBA00004613"/>
    </source>
</evidence>
<evidence type="ECO:0000256" key="3">
    <source>
        <dbReference type="ARBA" id="ARBA00022670"/>
    </source>
</evidence>
<dbReference type="RefSeq" id="WP_252472163.1">
    <property type="nucleotide sequence ID" value="NZ_JALBWM010000141.1"/>
</dbReference>
<reference evidence="8" key="1">
    <citation type="journal article" date="2022" name="Arch. Microbiol.">
        <title>Microbulbifer okhotskensis sp. nov., isolated from a deep bottom sediment of the Okhotsk Sea.</title>
        <authorList>
            <person name="Romanenko L."/>
            <person name="Kurilenko V."/>
            <person name="Otstavnykh N."/>
            <person name="Velansky P."/>
            <person name="Isaeva M."/>
            <person name="Mikhailov V."/>
        </authorList>
    </citation>
    <scope>NUCLEOTIDE SEQUENCE</scope>
    <source>
        <strain evidence="8">OS29</strain>
    </source>
</reference>
<sequence length="245" mass="27142">MPIWVDKTVLAVTGTRVNPVQQSAANHRGQLTYNFSQCLDPVKAQITIHEDTSGGVCESLSAFWIKHHADGGSLWNWLMPAGVLDEQHLFHVMTLQQAGTLDNQDRITEAWLGTQNIFPTSQNVFGGAFPNGRGGNTIRGIHNPRRAQGQSGVFSPSALAREIILDQTGGAGCYKKIGLDGTFAGHAMAAWVAQDITFFDPNFGEFWFESRNAFFNWFTQSFWYNSMYSVGLSGGYEVRSYAHRT</sequence>
<keyword evidence="5" id="KW-0788">Thiol protease</keyword>
<dbReference type="InterPro" id="IPR006473">
    <property type="entry name" value="Peptidase_C58_Yopt"/>
</dbReference>
<dbReference type="GO" id="GO:0006508">
    <property type="term" value="P:proteolysis"/>
    <property type="evidence" value="ECO:0007669"/>
    <property type="project" value="UniProtKB-KW"/>
</dbReference>
<keyword evidence="3 8" id="KW-0645">Protease</keyword>
<dbReference type="PRINTS" id="PR01376">
    <property type="entry name" value="BACSURFANTGN"/>
</dbReference>
<comment type="subcellular location">
    <subcellularLocation>
        <location evidence="1">Secreted</location>
    </subcellularLocation>
</comment>
<evidence type="ECO:0000256" key="2">
    <source>
        <dbReference type="ARBA" id="ARBA00022525"/>
    </source>
</evidence>
<feature type="domain" description="Peptidase C58 YopT-type" evidence="7">
    <location>
        <begin position="21"/>
        <end position="230"/>
    </location>
</feature>
<proteinExistence type="predicted"/>
<keyword evidence="6" id="KW-0843">Virulence</keyword>
<dbReference type="GO" id="GO:0005576">
    <property type="term" value="C:extracellular region"/>
    <property type="evidence" value="ECO:0007669"/>
    <property type="project" value="UniProtKB-SubCell"/>
</dbReference>
<organism evidence="8 9">
    <name type="scientific">Microbulbifer okhotskensis</name>
    <dbReference type="NCBI Taxonomy" id="2926617"/>
    <lineage>
        <taxon>Bacteria</taxon>
        <taxon>Pseudomonadati</taxon>
        <taxon>Pseudomonadota</taxon>
        <taxon>Gammaproteobacteria</taxon>
        <taxon>Cellvibrionales</taxon>
        <taxon>Microbulbiferaceae</taxon>
        <taxon>Microbulbifer</taxon>
    </lineage>
</organism>
<comment type="caution">
    <text evidence="8">The sequence shown here is derived from an EMBL/GenBank/DDBJ whole genome shotgun (WGS) entry which is preliminary data.</text>
</comment>
<accession>A0A9X2EW01</accession>
<dbReference type="EMBL" id="JALBWM010000141">
    <property type="protein sequence ID" value="MCO1336483.1"/>
    <property type="molecule type" value="Genomic_DNA"/>
</dbReference>
<keyword evidence="4" id="KW-0378">Hydrolase</keyword>
<evidence type="ECO:0000313" key="9">
    <source>
        <dbReference type="Proteomes" id="UP001139028"/>
    </source>
</evidence>